<dbReference type="Proteomes" id="UP000000768">
    <property type="component" value="Chromosome 1"/>
</dbReference>
<dbReference type="EMBL" id="CM000760">
    <property type="protein sequence ID" value="OQU90840.1"/>
    <property type="molecule type" value="Genomic_DNA"/>
</dbReference>
<proteinExistence type="predicted"/>
<reference evidence="2" key="2">
    <citation type="submission" date="2017-02" db="EMBL/GenBank/DDBJ databases">
        <title>WGS assembly of Sorghum bicolor.</title>
        <authorList>
            <person name="Paterson A."/>
            <person name="Mullet J."/>
            <person name="Bowers J."/>
            <person name="Bruggmann R."/>
            <person name="Dubchak I."/>
            <person name="Grimwood J."/>
            <person name="Gundlach H."/>
            <person name="Haberer G."/>
            <person name="Hellsten U."/>
            <person name="Mitros T."/>
            <person name="Poliakov A."/>
            <person name="Schmutz J."/>
            <person name="Spannagl M."/>
            <person name="Tang H."/>
            <person name="Wang X."/>
            <person name="Wicker T."/>
            <person name="Bharti A."/>
            <person name="Chapman J."/>
            <person name="Feltus F."/>
            <person name="Gowik U."/>
            <person name="Grigoriev I."/>
            <person name="Lyons E."/>
            <person name="Maher C."/>
            <person name="Martis M."/>
            <person name="Narechania A."/>
            <person name="Otillar R."/>
            <person name="Penning B."/>
            <person name="Salamov A."/>
            <person name="Wang Y."/>
            <person name="Zhang L."/>
            <person name="Carpita N."/>
            <person name="Freeling M."/>
            <person name="Gingle A."/>
            <person name="Hash C."/>
            <person name="Keller B."/>
            <person name="Klein P."/>
            <person name="Kresovich S."/>
            <person name="Mccann M."/>
            <person name="Ming R."/>
            <person name="Peterson D."/>
            <person name="Rahman M."/>
            <person name="Ware D."/>
            <person name="Westhoff P."/>
            <person name="Mayer K."/>
            <person name="Messing J."/>
            <person name="Sims D."/>
            <person name="Jenkins J."/>
            <person name="Shu S."/>
            <person name="Rokhsar D."/>
        </authorList>
    </citation>
    <scope>NUCLEOTIDE SEQUENCE</scope>
</reference>
<evidence type="ECO:0000256" key="1">
    <source>
        <dbReference type="SAM" id="MobiDB-lite"/>
    </source>
</evidence>
<keyword evidence="3" id="KW-1185">Reference proteome</keyword>
<reference evidence="2" key="1">
    <citation type="journal article" date="2009" name="Nature">
        <title>The Sorghum bicolor genome and the diversification of grasses.</title>
        <authorList>
            <person name="Paterson A.H."/>
            <person name="Bowers J.E."/>
            <person name="Bruggmann R."/>
            <person name="Dubchak I."/>
            <person name="Grimwood J."/>
            <person name="Gundlach H."/>
            <person name="Haberer G."/>
            <person name="Hellsten U."/>
            <person name="Mitros T."/>
            <person name="Poliakov A."/>
            <person name="Schmutz J."/>
            <person name="Spannagl M."/>
            <person name="Tang H."/>
            <person name="Wang X."/>
            <person name="Wicker T."/>
            <person name="Bharti A.K."/>
            <person name="Chapman J."/>
            <person name="Feltus F.A."/>
            <person name="Gowik U."/>
            <person name="Grigoriev I.V."/>
            <person name="Lyons E."/>
            <person name="Maher C.A."/>
            <person name="Martis M."/>
            <person name="Narechania A."/>
            <person name="Otillar R.P."/>
            <person name="Penning B.W."/>
            <person name="Salamov A.A."/>
            <person name="Wang Y."/>
            <person name="Zhang L."/>
            <person name="Carpita N.C."/>
            <person name="Freeling M."/>
            <person name="Gingle A.R."/>
            <person name="Hash C.T."/>
            <person name="Keller B."/>
            <person name="Klein P."/>
            <person name="Kresovich S."/>
            <person name="McCann M.C."/>
            <person name="Ming R."/>
            <person name="Peterson D.G."/>
            <person name="Mehboob-ur-Rahman"/>
            <person name="Ware D."/>
            <person name="Westhoff P."/>
            <person name="Mayer K.F."/>
            <person name="Messing J."/>
            <person name="Rokhsar D.S."/>
        </authorList>
    </citation>
    <scope>NUCLEOTIDE SEQUENCE [LARGE SCALE GENOMIC DNA]</scope>
</reference>
<dbReference type="AlphaFoldDB" id="A0A1Z5S4I3"/>
<accession>A0A1Z5S4I3</accession>
<gene>
    <name evidence="2" type="ORF">SORBI_3001G059001</name>
</gene>
<organism evidence="2 3">
    <name type="scientific">Sorghum bicolor</name>
    <name type="common">Sorghum</name>
    <name type="synonym">Sorghum vulgare</name>
    <dbReference type="NCBI Taxonomy" id="4558"/>
    <lineage>
        <taxon>Eukaryota</taxon>
        <taxon>Viridiplantae</taxon>
        <taxon>Streptophyta</taxon>
        <taxon>Embryophyta</taxon>
        <taxon>Tracheophyta</taxon>
        <taxon>Spermatophyta</taxon>
        <taxon>Magnoliopsida</taxon>
        <taxon>Liliopsida</taxon>
        <taxon>Poales</taxon>
        <taxon>Poaceae</taxon>
        <taxon>PACMAD clade</taxon>
        <taxon>Panicoideae</taxon>
        <taxon>Andropogonodae</taxon>
        <taxon>Andropogoneae</taxon>
        <taxon>Sorghinae</taxon>
        <taxon>Sorghum</taxon>
    </lineage>
</organism>
<feature type="region of interest" description="Disordered" evidence="1">
    <location>
        <begin position="94"/>
        <end position="113"/>
    </location>
</feature>
<sequence>MIRRLRLTYFPGFFRRWKGTPQEECSFVMTRHSNSNSLIRRRNSSFCEGINHQLFNICRQHDWSVAEFHHIDWSFEFRRNLRQDTHGDEWTNLHHQRKTGNTRRTAVGLQLPH</sequence>
<dbReference type="Gramene" id="OQU90840">
    <property type="protein sequence ID" value="OQU90840"/>
    <property type="gene ID" value="SORBI_3001G059001"/>
</dbReference>
<name>A0A1Z5S4I3_SORBI</name>
<evidence type="ECO:0000313" key="2">
    <source>
        <dbReference type="EMBL" id="OQU90840.1"/>
    </source>
</evidence>
<protein>
    <submittedName>
        <fullName evidence="2">Uncharacterized protein</fullName>
    </submittedName>
</protein>
<evidence type="ECO:0000313" key="3">
    <source>
        <dbReference type="Proteomes" id="UP000000768"/>
    </source>
</evidence>
<dbReference type="InParanoid" id="A0A1Z5S4I3"/>